<dbReference type="InterPro" id="IPR002347">
    <property type="entry name" value="SDR_fam"/>
</dbReference>
<dbReference type="Pfam" id="PF00106">
    <property type="entry name" value="adh_short"/>
    <property type="match status" value="1"/>
</dbReference>
<dbReference type="RefSeq" id="WP_183337631.1">
    <property type="nucleotide sequence ID" value="NZ_JACHZG010000001.1"/>
</dbReference>
<dbReference type="InterPro" id="IPR036291">
    <property type="entry name" value="NAD(P)-bd_dom_sf"/>
</dbReference>
<keyword evidence="4" id="KW-1185">Reference proteome</keyword>
<dbReference type="PANTHER" id="PTHR44196">
    <property type="entry name" value="DEHYDROGENASE/REDUCTASE SDR FAMILY MEMBER 7B"/>
    <property type="match status" value="1"/>
</dbReference>
<comment type="caution">
    <text evidence="3">The sequence shown here is derived from an EMBL/GenBank/DDBJ whole genome shotgun (WGS) entry which is preliminary data.</text>
</comment>
<dbReference type="PRINTS" id="PR00081">
    <property type="entry name" value="GDHRDH"/>
</dbReference>
<dbReference type="PANTHER" id="PTHR44196:SF1">
    <property type="entry name" value="DEHYDROGENASE_REDUCTASE SDR FAMILY MEMBER 7B"/>
    <property type="match status" value="1"/>
</dbReference>
<dbReference type="GO" id="GO:0016020">
    <property type="term" value="C:membrane"/>
    <property type="evidence" value="ECO:0007669"/>
    <property type="project" value="TreeGrafter"/>
</dbReference>
<dbReference type="GO" id="GO:0016491">
    <property type="term" value="F:oxidoreductase activity"/>
    <property type="evidence" value="ECO:0007669"/>
    <property type="project" value="UniProtKB-KW"/>
</dbReference>
<dbReference type="SUPFAM" id="SSF51735">
    <property type="entry name" value="NAD(P)-binding Rossmann-fold domains"/>
    <property type="match status" value="1"/>
</dbReference>
<accession>A0A7W5JUZ1</accession>
<dbReference type="EMBL" id="JACHZG010000001">
    <property type="protein sequence ID" value="MBB3326744.1"/>
    <property type="molecule type" value="Genomic_DNA"/>
</dbReference>
<evidence type="ECO:0000256" key="2">
    <source>
        <dbReference type="ARBA" id="ARBA00023002"/>
    </source>
</evidence>
<evidence type="ECO:0000313" key="4">
    <source>
        <dbReference type="Proteomes" id="UP000565572"/>
    </source>
</evidence>
<organism evidence="3 4">
    <name type="scientific">Microlunatus antarcticus</name>
    <dbReference type="NCBI Taxonomy" id="53388"/>
    <lineage>
        <taxon>Bacteria</taxon>
        <taxon>Bacillati</taxon>
        <taxon>Actinomycetota</taxon>
        <taxon>Actinomycetes</taxon>
        <taxon>Propionibacteriales</taxon>
        <taxon>Propionibacteriaceae</taxon>
        <taxon>Microlunatus</taxon>
    </lineage>
</organism>
<dbReference type="AlphaFoldDB" id="A0A7W5JUZ1"/>
<evidence type="ECO:0000313" key="3">
    <source>
        <dbReference type="EMBL" id="MBB3326744.1"/>
    </source>
</evidence>
<proteinExistence type="inferred from homology"/>
<dbReference type="Gene3D" id="3.40.50.720">
    <property type="entry name" value="NAD(P)-binding Rossmann-like Domain"/>
    <property type="match status" value="1"/>
</dbReference>
<keyword evidence="2" id="KW-0560">Oxidoreductase</keyword>
<gene>
    <name evidence="3" type="ORF">FHX39_001688</name>
</gene>
<name>A0A7W5JUZ1_9ACTN</name>
<sequence>MSGRVLWVTGAGSGMGRAAAVAAAQGGRRVALSGRREDALAETAALVEQAGGESFVVPLEVGDPSAVAGAHAGITDRWGRVDDLVLAAGLNSPQRTWADQSVTGFADVVTTNLSGVVNVVDAALPDLREAGGQVVVVSSYAGWRFSPGAGVAYSASKTALTAVCQTLNAQEASYGVRACHLCPGDVDTDFLRMRPQVPGAEARAVMLTADDVARAVLFVLDSPAHVRIDELVISPVSQT</sequence>
<reference evidence="3 4" key="1">
    <citation type="submission" date="2020-08" db="EMBL/GenBank/DDBJ databases">
        <title>Sequencing the genomes of 1000 actinobacteria strains.</title>
        <authorList>
            <person name="Klenk H.-P."/>
        </authorList>
    </citation>
    <scope>NUCLEOTIDE SEQUENCE [LARGE SCALE GENOMIC DNA]</scope>
    <source>
        <strain evidence="3 4">DSM 11053</strain>
    </source>
</reference>
<comment type="similarity">
    <text evidence="1">Belongs to the short-chain dehydrogenases/reductases (SDR) family.</text>
</comment>
<protein>
    <submittedName>
        <fullName evidence="3">NADP-dependent 3-hydroxy acid dehydrogenase YdfG</fullName>
    </submittedName>
</protein>
<dbReference type="Proteomes" id="UP000565572">
    <property type="component" value="Unassembled WGS sequence"/>
</dbReference>
<evidence type="ECO:0000256" key="1">
    <source>
        <dbReference type="ARBA" id="ARBA00006484"/>
    </source>
</evidence>